<organism evidence="3 4">
    <name type="scientific">Paralvinella palmiformis</name>
    <dbReference type="NCBI Taxonomy" id="53620"/>
    <lineage>
        <taxon>Eukaryota</taxon>
        <taxon>Metazoa</taxon>
        <taxon>Spiralia</taxon>
        <taxon>Lophotrochozoa</taxon>
        <taxon>Annelida</taxon>
        <taxon>Polychaeta</taxon>
        <taxon>Sedentaria</taxon>
        <taxon>Canalipalpata</taxon>
        <taxon>Terebellida</taxon>
        <taxon>Terebelliformia</taxon>
        <taxon>Alvinellidae</taxon>
        <taxon>Paralvinella</taxon>
    </lineage>
</organism>
<dbReference type="InterPro" id="IPR036859">
    <property type="entry name" value="CAP-Gly_dom_sf"/>
</dbReference>
<feature type="domain" description="CAP-Gly" evidence="2">
    <location>
        <begin position="65"/>
        <end position="107"/>
    </location>
</feature>
<gene>
    <name evidence="3" type="ORF">LSH36_402g03045</name>
</gene>
<evidence type="ECO:0000259" key="2">
    <source>
        <dbReference type="PROSITE" id="PS50245"/>
    </source>
</evidence>
<feature type="compositionally biased region" description="Low complexity" evidence="1">
    <location>
        <begin position="197"/>
        <end position="206"/>
    </location>
</feature>
<feature type="region of interest" description="Disordered" evidence="1">
    <location>
        <begin position="450"/>
        <end position="476"/>
    </location>
</feature>
<dbReference type="EMBL" id="JAODUP010000402">
    <property type="protein sequence ID" value="KAK2150521.1"/>
    <property type="molecule type" value="Genomic_DNA"/>
</dbReference>
<evidence type="ECO:0000313" key="4">
    <source>
        <dbReference type="Proteomes" id="UP001208570"/>
    </source>
</evidence>
<accession>A0AAD9N0H4</accession>
<keyword evidence="4" id="KW-1185">Reference proteome</keyword>
<dbReference type="AlphaFoldDB" id="A0AAD9N0H4"/>
<dbReference type="SMART" id="SM01052">
    <property type="entry name" value="CAP_GLY"/>
    <property type="match status" value="1"/>
</dbReference>
<name>A0AAD9N0H4_9ANNE</name>
<feature type="region of interest" description="Disordered" evidence="1">
    <location>
        <begin position="188"/>
        <end position="235"/>
    </location>
</feature>
<feature type="region of interest" description="Disordered" evidence="1">
    <location>
        <begin position="134"/>
        <end position="154"/>
    </location>
</feature>
<dbReference type="SUPFAM" id="SSF74924">
    <property type="entry name" value="Cap-Gly domain"/>
    <property type="match status" value="1"/>
</dbReference>
<sequence length="939" mass="104545">MKTKTIQAKDTQYEPANIKQSLESSDDSKCNTTTVLSAVPDLSHLKVGDKVKISGVKTGVVRFYGRTHFADGDWCGIELDEPEGRHDGLIEGTRYFQCKPKHGLFAPIHKVEVFTEDLYMYDSEAVYALSDISSCDERSPSPEDSADQLMKAAPGKSIQSEHTFGYSCDQYQENRLVKGQSRLIQKKSFHSKDVESTDSTSSSRESSASRESDLGRVRKAEKRSATDISKSPETFVRMCSPHEKKTKMSNNTQVPDLNVTFVKDTVNEDNDDLLNVCKSSRVDDRTAHTLAYGLESVGTDAEVQKNLNGTFAILKDDQSTNLSEIQQGVICEKDVSDLDDGDQLQQHMDTWSPEVLSRRSFVKQPSLEWDPEEEGDTLGMSVVSMTSSLGILSDSQIMSRSLFGEDFSTHISREAKHQDGGLIIKQKHTIPEMIEAELDKEIAGIATPEIDMSSSTVSGKEDGSSPEPDQTTSFKKELDLPIALPDVKKSKPPLMAQKSAGEKLATPSTEEITIKDYGEKFQDVNEGKDYSCVGDSYEENNREIEELNLKEHRLSASFELAKTAVEQYASLVKGAEEEKTVQVEKIRSLKTQDVMILSLKGKFMGLADDNTKGLIDITFPDDLITSYVQDAGRSLDHSPDDVYFDIENPLENDLKYNQQDAGTSKDETYSYPVKQNDSVILEQKDRDKAMHSSRDMNILEADVSFDDQNKCNQTFLLSQTKDINSKTYSLTSDIERQQIFSKILDGDEVDHSSGDPDLSDDECIEEQITKLMGSPCQEHVGTDNVTPTAAHHIRPDYRKQISVEVDDDFKENKGLGDDVNVQNYSETTDSHEDQTLFDEGQQTAVNTTDNLIKAREDNDCKDRNDIIVNDDVISQTDVSCNRSDDEQLMADLEAGHSRVERPISLVSSCSADTGIVVDYRDGNKERPFSMISTSSADTG</sequence>
<protein>
    <recommendedName>
        <fullName evidence="2">CAP-Gly domain-containing protein</fullName>
    </recommendedName>
</protein>
<dbReference type="InterPro" id="IPR000938">
    <property type="entry name" value="CAP-Gly_domain"/>
</dbReference>
<dbReference type="Proteomes" id="UP001208570">
    <property type="component" value="Unassembled WGS sequence"/>
</dbReference>
<feature type="compositionally biased region" description="Basic and acidic residues" evidence="1">
    <location>
        <begin position="207"/>
        <end position="225"/>
    </location>
</feature>
<evidence type="ECO:0000256" key="1">
    <source>
        <dbReference type="SAM" id="MobiDB-lite"/>
    </source>
</evidence>
<dbReference type="PROSITE" id="PS50245">
    <property type="entry name" value="CAP_GLY_2"/>
    <property type="match status" value="1"/>
</dbReference>
<comment type="caution">
    <text evidence="3">The sequence shown here is derived from an EMBL/GenBank/DDBJ whole genome shotgun (WGS) entry which is preliminary data.</text>
</comment>
<dbReference type="Gene3D" id="2.30.30.190">
    <property type="entry name" value="CAP Gly-rich-like domain"/>
    <property type="match status" value="1"/>
</dbReference>
<dbReference type="PANTHER" id="PTHR18916">
    <property type="entry name" value="DYNACTIN 1-RELATED MICROTUBULE-BINDING"/>
    <property type="match status" value="1"/>
</dbReference>
<evidence type="ECO:0000313" key="3">
    <source>
        <dbReference type="EMBL" id="KAK2150521.1"/>
    </source>
</evidence>
<dbReference type="PANTHER" id="PTHR18916:SF93">
    <property type="entry name" value="RESTIN HOMOLOG"/>
    <property type="match status" value="1"/>
</dbReference>
<proteinExistence type="predicted"/>
<dbReference type="Pfam" id="PF01302">
    <property type="entry name" value="CAP_GLY"/>
    <property type="match status" value="1"/>
</dbReference>
<reference evidence="3" key="1">
    <citation type="journal article" date="2023" name="Mol. Biol. Evol.">
        <title>Third-Generation Sequencing Reveals the Adaptive Role of the Epigenome in Three Deep-Sea Polychaetes.</title>
        <authorList>
            <person name="Perez M."/>
            <person name="Aroh O."/>
            <person name="Sun Y."/>
            <person name="Lan Y."/>
            <person name="Juniper S.K."/>
            <person name="Young C.R."/>
            <person name="Angers B."/>
            <person name="Qian P.Y."/>
        </authorList>
    </citation>
    <scope>NUCLEOTIDE SEQUENCE</scope>
    <source>
        <strain evidence="3">P08H-3</strain>
    </source>
</reference>